<evidence type="ECO:0000256" key="4">
    <source>
        <dbReference type="ARBA" id="ARBA00022989"/>
    </source>
</evidence>
<dbReference type="InterPro" id="IPR052524">
    <property type="entry name" value="MFS_Cyanate_Porter"/>
</dbReference>
<evidence type="ECO:0000313" key="9">
    <source>
        <dbReference type="EMBL" id="MTR26958.1"/>
    </source>
</evidence>
<dbReference type="PANTHER" id="PTHR23523">
    <property type="match status" value="1"/>
</dbReference>
<dbReference type="PROSITE" id="PS50850">
    <property type="entry name" value="MFS"/>
    <property type="match status" value="1"/>
</dbReference>
<comment type="caution">
    <text evidence="8">The sequence shown here is derived from an EMBL/GenBank/DDBJ whole genome shotgun (WGS) entry which is preliminary data.</text>
</comment>
<proteinExistence type="predicted"/>
<feature type="transmembrane region" description="Helical" evidence="6">
    <location>
        <begin position="158"/>
        <end position="177"/>
    </location>
</feature>
<dbReference type="EMBL" id="WMYO01000001">
    <property type="protein sequence ID" value="MTR26958.1"/>
    <property type="molecule type" value="Genomic_DNA"/>
</dbReference>
<dbReference type="RefSeq" id="WP_037603960.1">
    <property type="nucleotide sequence ID" value="NZ_JADNDA010000001.1"/>
</dbReference>
<gene>
    <name evidence="8" type="ORF">DL07_07340</name>
    <name evidence="9" type="ORF">GMC65_00985</name>
</gene>
<keyword evidence="5 6" id="KW-0472">Membrane</keyword>
<feature type="transmembrane region" description="Helical" evidence="6">
    <location>
        <begin position="95"/>
        <end position="115"/>
    </location>
</feature>
<evidence type="ECO:0000256" key="2">
    <source>
        <dbReference type="ARBA" id="ARBA00022448"/>
    </source>
</evidence>
<dbReference type="Gene3D" id="1.20.1250.20">
    <property type="entry name" value="MFS general substrate transporter like domains"/>
    <property type="match status" value="1"/>
</dbReference>
<dbReference type="SUPFAM" id="SSF103473">
    <property type="entry name" value="MFS general substrate transporter"/>
    <property type="match status" value="1"/>
</dbReference>
<feature type="transmembrane region" description="Helical" evidence="6">
    <location>
        <begin position="330"/>
        <end position="352"/>
    </location>
</feature>
<evidence type="ECO:0000256" key="1">
    <source>
        <dbReference type="ARBA" id="ARBA00004651"/>
    </source>
</evidence>
<comment type="subcellular location">
    <subcellularLocation>
        <location evidence="1">Cell membrane</location>
        <topology evidence="1">Multi-pass membrane protein</topology>
    </subcellularLocation>
</comment>
<keyword evidence="2" id="KW-0813">Transport</keyword>
<name>A0A074ISQ3_STRSL</name>
<dbReference type="PANTHER" id="PTHR23523:SF2">
    <property type="entry name" value="2-NITROIMIDAZOLE TRANSPORTER"/>
    <property type="match status" value="1"/>
</dbReference>
<accession>A0A074ISQ3</accession>
<reference evidence="8 10" key="1">
    <citation type="submission" date="2014-04" db="EMBL/GenBank/DDBJ databases">
        <title>Variable characteristics of bacteriocin-producing Streptococcus salivarius strains isolated from Malaysian subjects.</title>
        <authorList>
            <person name="Philip K."/>
            <person name="Barbour A."/>
        </authorList>
    </citation>
    <scope>NUCLEOTIDE SEQUENCE [LARGE SCALE GENOMIC DNA]</scope>
    <source>
        <strain evidence="8 10">NU10</strain>
    </source>
</reference>
<dbReference type="InterPro" id="IPR020846">
    <property type="entry name" value="MFS_dom"/>
</dbReference>
<evidence type="ECO:0000256" key="3">
    <source>
        <dbReference type="ARBA" id="ARBA00022692"/>
    </source>
</evidence>
<dbReference type="GO" id="GO:0005886">
    <property type="term" value="C:plasma membrane"/>
    <property type="evidence" value="ECO:0007669"/>
    <property type="project" value="UniProtKB-SubCell"/>
</dbReference>
<feature type="transmembrane region" description="Helical" evidence="6">
    <location>
        <begin position="296"/>
        <end position="318"/>
    </location>
</feature>
<feature type="transmembrane region" description="Helical" evidence="6">
    <location>
        <begin position="205"/>
        <end position="226"/>
    </location>
</feature>
<reference evidence="9 11" key="2">
    <citation type="journal article" date="2019" name="Nat. Med.">
        <title>A library of human gut bacterial isolates paired with longitudinal multiomics data enables mechanistic microbiome research.</title>
        <authorList>
            <person name="Poyet M."/>
            <person name="Groussin M."/>
            <person name="Gibbons S.M."/>
            <person name="Avila-Pacheco J."/>
            <person name="Jiang X."/>
            <person name="Kearney S.M."/>
            <person name="Perrotta A.R."/>
            <person name="Berdy B."/>
            <person name="Zhao S."/>
            <person name="Lieberman T.D."/>
            <person name="Swanson P.K."/>
            <person name="Smith M."/>
            <person name="Roesemann S."/>
            <person name="Alexander J.E."/>
            <person name="Rich S.A."/>
            <person name="Livny J."/>
            <person name="Vlamakis H."/>
            <person name="Clish C."/>
            <person name="Bullock K."/>
            <person name="Deik A."/>
            <person name="Scott J."/>
            <person name="Pierce K.A."/>
            <person name="Xavier R.J."/>
            <person name="Alm E.J."/>
        </authorList>
    </citation>
    <scope>NUCLEOTIDE SEQUENCE [LARGE SCALE GENOMIC DNA]</scope>
    <source>
        <strain evidence="9 11">BIOML-A4</strain>
    </source>
</reference>
<keyword evidence="4 6" id="KW-1133">Transmembrane helix</keyword>
<evidence type="ECO:0000256" key="5">
    <source>
        <dbReference type="ARBA" id="ARBA00023136"/>
    </source>
</evidence>
<feature type="transmembrane region" description="Helical" evidence="6">
    <location>
        <begin position="71"/>
        <end position="89"/>
    </location>
</feature>
<evidence type="ECO:0000313" key="8">
    <source>
        <dbReference type="EMBL" id="KEO43312.1"/>
    </source>
</evidence>
<dbReference type="Proteomes" id="UP000027855">
    <property type="component" value="Unassembled WGS sequence"/>
</dbReference>
<organism evidence="8 10">
    <name type="scientific">Streptococcus salivarius</name>
    <dbReference type="NCBI Taxonomy" id="1304"/>
    <lineage>
        <taxon>Bacteria</taxon>
        <taxon>Bacillati</taxon>
        <taxon>Bacillota</taxon>
        <taxon>Bacilli</taxon>
        <taxon>Lactobacillales</taxon>
        <taxon>Streptococcaceae</taxon>
        <taxon>Streptococcus</taxon>
    </lineage>
</organism>
<keyword evidence="3 6" id="KW-0812">Transmembrane</keyword>
<feature type="transmembrane region" description="Helical" evidence="6">
    <location>
        <begin position="364"/>
        <end position="383"/>
    </location>
</feature>
<evidence type="ECO:0000259" key="7">
    <source>
        <dbReference type="PROSITE" id="PS50850"/>
    </source>
</evidence>
<dbReference type="GO" id="GO:0022857">
    <property type="term" value="F:transmembrane transporter activity"/>
    <property type="evidence" value="ECO:0007669"/>
    <property type="project" value="InterPro"/>
</dbReference>
<dbReference type="Proteomes" id="UP000439678">
    <property type="component" value="Unassembled WGS sequence"/>
</dbReference>
<feature type="transmembrane region" description="Helical" evidence="6">
    <location>
        <begin position="271"/>
        <end position="290"/>
    </location>
</feature>
<sequence>MKQKHSHFLIPGILLLGIVLRAPFTTLSTVLSDIASGLGVEVSSLGLLTSLPLLTFAIFSPFAASWAKRFGIERLFLGVLIVMTLGSALRTFNLPLLYVGTLLVGAGIAFINVLLPSLIQANEPNQLGFLTTLYITAMGLSTAVASSVAVPITKATSWQGLVWVLTAVCALALVVWLPNVRHNHYLEQETSTSENSGSWYKSGKVWAIIIFVGLQSLFFYTTITWLPTMATQAGVGEANAGILASVFTLTSIPFSMIVPSLITKLSDRNRHLMLVATVLAGLIGVAMLLVNTNSFVYWLVLNLLIGSSASVLFPYMMVSFSMKASTPEKTAQLSGLAQTGGYIFAALGPVLFGSSKQLFNSWTPAVLILLVLTIIMGIALYKVEKTDLIL</sequence>
<protein>
    <submittedName>
        <fullName evidence="8">MFS transporter</fullName>
    </submittedName>
</protein>
<feature type="transmembrane region" description="Helical" evidence="6">
    <location>
        <begin position="127"/>
        <end position="152"/>
    </location>
</feature>
<feature type="transmembrane region" description="Helical" evidence="6">
    <location>
        <begin position="45"/>
        <end position="64"/>
    </location>
</feature>
<feature type="transmembrane region" description="Helical" evidence="6">
    <location>
        <begin position="238"/>
        <end position="259"/>
    </location>
</feature>
<feature type="domain" description="Major facilitator superfamily (MFS) profile" evidence="7">
    <location>
        <begin position="9"/>
        <end position="388"/>
    </location>
</feature>
<dbReference type="InterPro" id="IPR011701">
    <property type="entry name" value="MFS"/>
</dbReference>
<evidence type="ECO:0000313" key="10">
    <source>
        <dbReference type="Proteomes" id="UP000027855"/>
    </source>
</evidence>
<evidence type="ECO:0000256" key="6">
    <source>
        <dbReference type="SAM" id="Phobius"/>
    </source>
</evidence>
<dbReference type="AlphaFoldDB" id="A0A074ISQ3"/>
<evidence type="ECO:0000313" key="11">
    <source>
        <dbReference type="Proteomes" id="UP000439678"/>
    </source>
</evidence>
<dbReference type="EMBL" id="JJMT01000033">
    <property type="protein sequence ID" value="KEO43312.1"/>
    <property type="molecule type" value="Genomic_DNA"/>
</dbReference>
<dbReference type="InterPro" id="IPR036259">
    <property type="entry name" value="MFS_trans_sf"/>
</dbReference>
<dbReference type="Pfam" id="PF07690">
    <property type="entry name" value="MFS_1"/>
    <property type="match status" value="1"/>
</dbReference>
<dbReference type="CDD" id="cd17339">
    <property type="entry name" value="MFS_NIMT_CynX_like"/>
    <property type="match status" value="1"/>
</dbReference>